<dbReference type="SUPFAM" id="SSF55681">
    <property type="entry name" value="Class II aaRS and biotin synthetases"/>
    <property type="match status" value="1"/>
</dbReference>
<dbReference type="SMART" id="SM00896">
    <property type="entry name" value="FDX-ACB"/>
    <property type="match status" value="1"/>
</dbReference>
<gene>
    <name evidence="3" type="ORF">SCA03_18410</name>
</gene>
<dbReference type="Pfam" id="PF17759">
    <property type="entry name" value="tRNA_synthFbeta"/>
    <property type="match status" value="1"/>
</dbReference>
<dbReference type="AlphaFoldDB" id="A0A4Y3QZC5"/>
<organism evidence="3 4">
    <name type="scientific">Streptomyces cacaoi</name>
    <dbReference type="NCBI Taxonomy" id="1898"/>
    <lineage>
        <taxon>Bacteria</taxon>
        <taxon>Bacillati</taxon>
        <taxon>Actinomycetota</taxon>
        <taxon>Actinomycetes</taxon>
        <taxon>Kitasatosporales</taxon>
        <taxon>Streptomycetaceae</taxon>
        <taxon>Streptomyces</taxon>
    </lineage>
</organism>
<dbReference type="RefSeq" id="WP_141275290.1">
    <property type="nucleotide sequence ID" value="NZ_BJMM01000006.1"/>
</dbReference>
<dbReference type="SUPFAM" id="SSF46955">
    <property type="entry name" value="Putative DNA-binding domain"/>
    <property type="match status" value="1"/>
</dbReference>
<dbReference type="Gene3D" id="3.30.930.10">
    <property type="entry name" value="Bira Bifunctional Protein, Domain 2"/>
    <property type="match status" value="1"/>
</dbReference>
<evidence type="ECO:0000313" key="3">
    <source>
        <dbReference type="EMBL" id="GEB49290.1"/>
    </source>
</evidence>
<comment type="caution">
    <text evidence="3">The sequence shown here is derived from an EMBL/GenBank/DDBJ whole genome shotgun (WGS) entry which is preliminary data.</text>
</comment>
<dbReference type="InterPro" id="IPR009061">
    <property type="entry name" value="DNA-bd_dom_put_sf"/>
</dbReference>
<dbReference type="EMBL" id="BJMM01000006">
    <property type="protein sequence ID" value="GEB49290.1"/>
    <property type="molecule type" value="Genomic_DNA"/>
</dbReference>
<evidence type="ECO:0000256" key="1">
    <source>
        <dbReference type="SAM" id="MobiDB-lite"/>
    </source>
</evidence>
<dbReference type="Gene3D" id="3.30.70.380">
    <property type="entry name" value="Ferrodoxin-fold anticodon-binding domain"/>
    <property type="match status" value="1"/>
</dbReference>
<dbReference type="OrthoDB" id="9805455at2"/>
<dbReference type="InterPro" id="IPR036690">
    <property type="entry name" value="Fdx_antiC-bd_sf"/>
</dbReference>
<dbReference type="Proteomes" id="UP000319210">
    <property type="component" value="Unassembled WGS sequence"/>
</dbReference>
<reference evidence="3 4" key="1">
    <citation type="submission" date="2019-06" db="EMBL/GenBank/DDBJ databases">
        <title>Whole genome shotgun sequence of Streptomyces cacaoi subsp. cacaoi NBRC 12748.</title>
        <authorList>
            <person name="Hosoyama A."/>
            <person name="Uohara A."/>
            <person name="Ohji S."/>
            <person name="Ichikawa N."/>
        </authorList>
    </citation>
    <scope>NUCLEOTIDE SEQUENCE [LARGE SCALE GENOMIC DNA]</scope>
    <source>
        <strain evidence="3 4">NBRC 12748</strain>
    </source>
</reference>
<evidence type="ECO:0000313" key="4">
    <source>
        <dbReference type="Proteomes" id="UP000319210"/>
    </source>
</evidence>
<dbReference type="Gene3D" id="3.30.56.10">
    <property type="match status" value="1"/>
</dbReference>
<proteinExistence type="predicted"/>
<feature type="domain" description="FDX-ACB" evidence="2">
    <location>
        <begin position="577"/>
        <end position="667"/>
    </location>
</feature>
<dbReference type="InterPro" id="IPR045864">
    <property type="entry name" value="aa-tRNA-synth_II/BPL/LPL"/>
</dbReference>
<dbReference type="InterPro" id="IPR041616">
    <property type="entry name" value="PheRS_beta_core"/>
</dbReference>
<name>A0A4Y3QZC5_STRCI</name>
<feature type="region of interest" description="Disordered" evidence="1">
    <location>
        <begin position="145"/>
        <end position="180"/>
    </location>
</feature>
<protein>
    <recommendedName>
        <fullName evidence="2">FDX-ACB domain-containing protein</fullName>
    </recommendedName>
</protein>
<evidence type="ECO:0000259" key="2">
    <source>
        <dbReference type="SMART" id="SM00896"/>
    </source>
</evidence>
<keyword evidence="4" id="KW-1185">Reference proteome</keyword>
<accession>A0A4Y3QZC5</accession>
<sequence length="667" mass="69790">MRVPLSWLEHAAGRPLDPAQVSRWLTEAGARADTSTDRTLEVTAPPGRPHLASVRGLVAEIRGRLGLPPPSTDPPPLPTGIDIAVAEDAEGPVARVAAARVRLPTVPLPPAPEKGWLHAAGVALTGTVADLLAYVALETGQPLGAVPDRPLPPDGPHLRYAPAPGEETGGQPRHPDPAPVLRAGDRVLALPARYEHTEPPPTGPADVLLYTVWPPPGAHGTARTRPPASGDPGRCDRAIARAVELAAAWGQGTVQAAGAAGLPPRPPRTHVLRTEDIRHAIDPTLTPDEALALVRRVARGAQHGAAGTVHAVVPPERPDLERPGPFLAEAARLRGHHTLPRRLPPALGAPARDPAAHLRRAAAEAAVRRGLQQISTPVLRPRNAPLAHLGTAPGTGPVRVHGRAGLRDLCLRASLLPGVLDVAARSLRHTGAAHHFETGPVLRSAAPGDENQRLTAVLSGPVAEPSLLDPEPRPAAFADLLGLVHLLGTALGRGTPDLAPLTAPPPHPASPPSVLDPAASFTILLGGRAAGWAGLVHPDAAESAGAPPARIYCADLDLDALQELPPVHPRVRLPPAATLPAFHVTVVVTDTTPVAEVLRTVAEAGATARRLVRVEDVYRGERLAPGRLALTVRAHFENPAATPVRAERRRRRGAVLDALRDRGWEGR</sequence>
<dbReference type="InterPro" id="IPR005121">
    <property type="entry name" value="Fdx_antiC-bd"/>
</dbReference>